<dbReference type="Gene3D" id="1.10.760.10">
    <property type="entry name" value="Cytochrome c-like domain"/>
    <property type="match status" value="2"/>
</dbReference>
<evidence type="ECO:0000256" key="6">
    <source>
        <dbReference type="SAM" id="SignalP"/>
    </source>
</evidence>
<proteinExistence type="predicted"/>
<accession>A0A1M5V787</accession>
<dbReference type="GO" id="GO:0009055">
    <property type="term" value="F:electron transfer activity"/>
    <property type="evidence" value="ECO:0007669"/>
    <property type="project" value="InterPro"/>
</dbReference>
<keyword evidence="3 4" id="KW-0408">Iron</keyword>
<dbReference type="EMBL" id="LT670818">
    <property type="protein sequence ID" value="SHH71086.1"/>
    <property type="molecule type" value="Genomic_DNA"/>
</dbReference>
<dbReference type="GO" id="GO:0046872">
    <property type="term" value="F:metal ion binding"/>
    <property type="evidence" value="ECO:0007669"/>
    <property type="project" value="UniProtKB-KW"/>
</dbReference>
<evidence type="ECO:0000256" key="1">
    <source>
        <dbReference type="ARBA" id="ARBA00022617"/>
    </source>
</evidence>
<dbReference type="RefSeq" id="WP_079574527.1">
    <property type="nucleotide sequence ID" value="NZ_LT670818.1"/>
</dbReference>
<name>A0A1M5V787_9BRAD</name>
<evidence type="ECO:0000256" key="2">
    <source>
        <dbReference type="ARBA" id="ARBA00022723"/>
    </source>
</evidence>
<dbReference type="InterPro" id="IPR036909">
    <property type="entry name" value="Cyt_c-like_dom_sf"/>
</dbReference>
<dbReference type="InterPro" id="IPR051459">
    <property type="entry name" value="Cytochrome_c-type_DH"/>
</dbReference>
<dbReference type="SUPFAM" id="SSF46626">
    <property type="entry name" value="Cytochrome c"/>
    <property type="match status" value="2"/>
</dbReference>
<keyword evidence="2 4" id="KW-0479">Metal-binding</keyword>
<dbReference type="Pfam" id="PF00034">
    <property type="entry name" value="Cytochrom_C"/>
    <property type="match status" value="1"/>
</dbReference>
<sequence length="293" mass="30870">MFRIGIACCAVLLAVSGRATAQSSAERGSYLVNTIMACGNCHTPRDGDGRPVAGRALSGGGLKFTTPAFIATAPNITPDVETGIGSWSDAEIKRALVEGMRPDHGRLAGVPLAAIMPANFYRALLPDDLDAIIAYLRTVEPVRNQVPDPVYKAPVHREGYPDAEAGFDQAMFADPVKRGAYLVTIGHCMECHSARAGGNSDYRNGLGRGGRVFPPRDGAPEGTPPSVAANITSDPTAGIGGWTDQEIGRAITHGIARDGQTLKPPMAFAYYGGLKEADLADIIAYLRTVPPLQ</sequence>
<protein>
    <submittedName>
        <fullName evidence="8">Cytochrome c</fullName>
    </submittedName>
</protein>
<feature type="chain" id="PRO_5013133114" evidence="6">
    <location>
        <begin position="22"/>
        <end position="293"/>
    </location>
</feature>
<feature type="signal peptide" evidence="6">
    <location>
        <begin position="1"/>
        <end position="21"/>
    </location>
</feature>
<dbReference type="Proteomes" id="UP000190675">
    <property type="component" value="Chromosome I"/>
</dbReference>
<dbReference type="PANTHER" id="PTHR35008:SF8">
    <property type="entry name" value="ALCOHOL DEHYDROGENASE CYTOCHROME C SUBUNIT"/>
    <property type="match status" value="1"/>
</dbReference>
<evidence type="ECO:0000256" key="3">
    <source>
        <dbReference type="ARBA" id="ARBA00023004"/>
    </source>
</evidence>
<evidence type="ECO:0000313" key="8">
    <source>
        <dbReference type="EMBL" id="SHH71086.1"/>
    </source>
</evidence>
<reference evidence="8 9" key="1">
    <citation type="submission" date="2016-11" db="EMBL/GenBank/DDBJ databases">
        <authorList>
            <person name="Jaros S."/>
            <person name="Januszkiewicz K."/>
            <person name="Wedrychowicz H."/>
        </authorList>
    </citation>
    <scope>NUCLEOTIDE SEQUENCE [LARGE SCALE GENOMIC DNA]</scope>
    <source>
        <strain evidence="8 9">GAS242</strain>
    </source>
</reference>
<keyword evidence="1 4" id="KW-0349">Heme</keyword>
<dbReference type="OrthoDB" id="9811281at2"/>
<keyword evidence="6" id="KW-0732">Signal</keyword>
<dbReference type="PANTHER" id="PTHR35008">
    <property type="entry name" value="BLL4482 PROTEIN-RELATED"/>
    <property type="match status" value="1"/>
</dbReference>
<feature type="region of interest" description="Disordered" evidence="5">
    <location>
        <begin position="209"/>
        <end position="242"/>
    </location>
</feature>
<feature type="domain" description="Cytochrome c" evidence="7">
    <location>
        <begin position="174"/>
        <end position="290"/>
    </location>
</feature>
<evidence type="ECO:0000256" key="4">
    <source>
        <dbReference type="PROSITE-ProRule" id="PRU00433"/>
    </source>
</evidence>
<dbReference type="GO" id="GO:0020037">
    <property type="term" value="F:heme binding"/>
    <property type="evidence" value="ECO:0007669"/>
    <property type="project" value="InterPro"/>
</dbReference>
<evidence type="ECO:0000256" key="5">
    <source>
        <dbReference type="SAM" id="MobiDB-lite"/>
    </source>
</evidence>
<evidence type="ECO:0000313" key="9">
    <source>
        <dbReference type="Proteomes" id="UP000190675"/>
    </source>
</evidence>
<evidence type="ECO:0000259" key="7">
    <source>
        <dbReference type="PROSITE" id="PS51007"/>
    </source>
</evidence>
<dbReference type="InterPro" id="IPR009056">
    <property type="entry name" value="Cyt_c-like_dom"/>
</dbReference>
<organism evidence="8 9">
    <name type="scientific">Bradyrhizobium erythrophlei</name>
    <dbReference type="NCBI Taxonomy" id="1437360"/>
    <lineage>
        <taxon>Bacteria</taxon>
        <taxon>Pseudomonadati</taxon>
        <taxon>Pseudomonadota</taxon>
        <taxon>Alphaproteobacteria</taxon>
        <taxon>Hyphomicrobiales</taxon>
        <taxon>Nitrobacteraceae</taxon>
        <taxon>Bradyrhizobium</taxon>
    </lineage>
</organism>
<dbReference type="PROSITE" id="PS51007">
    <property type="entry name" value="CYTC"/>
    <property type="match status" value="2"/>
</dbReference>
<dbReference type="AlphaFoldDB" id="A0A1M5V787"/>
<gene>
    <name evidence="8" type="ORF">SAMN05444169_8971</name>
</gene>
<feature type="domain" description="Cytochrome c" evidence="7">
    <location>
        <begin position="23"/>
        <end position="140"/>
    </location>
</feature>